<dbReference type="GO" id="GO:0003677">
    <property type="term" value="F:DNA binding"/>
    <property type="evidence" value="ECO:0007669"/>
    <property type="project" value="InterPro"/>
</dbReference>
<protein>
    <submittedName>
        <fullName evidence="3">Helix-turn-helix protein</fullName>
    </submittedName>
</protein>
<dbReference type="Gene3D" id="1.10.260.40">
    <property type="entry name" value="lambda repressor-like DNA-binding domains"/>
    <property type="match status" value="1"/>
</dbReference>
<proteinExistence type="predicted"/>
<sequence length="162" mass="18054">MSDGADLPIIEGRGSRNRPVAKHKSQVPDGGRRARKFRNFIDPNVRELRKRLGLTQEQLAARLQLAGLSHLDRVAVAKVESQIRSVYDFELILLADVLQIEHGDLLSVRRTAVKAALRKLVGTKIEAACASTAMLDSIHFPGPRELPDPSVTWALWEEPNDF</sequence>
<feature type="domain" description="HTH cro/C1-type" evidence="2">
    <location>
        <begin position="45"/>
        <end position="105"/>
    </location>
</feature>
<evidence type="ECO:0000313" key="4">
    <source>
        <dbReference type="Proteomes" id="UP000253426"/>
    </source>
</evidence>
<evidence type="ECO:0000259" key="2">
    <source>
        <dbReference type="PROSITE" id="PS50943"/>
    </source>
</evidence>
<gene>
    <name evidence="3" type="ORF">DES53_103215</name>
</gene>
<feature type="region of interest" description="Disordered" evidence="1">
    <location>
        <begin position="1"/>
        <end position="31"/>
    </location>
</feature>
<dbReference type="InterPro" id="IPR010982">
    <property type="entry name" value="Lambda_DNA-bd_dom_sf"/>
</dbReference>
<evidence type="ECO:0000313" key="3">
    <source>
        <dbReference type="EMBL" id="RBP45217.1"/>
    </source>
</evidence>
<dbReference type="RefSeq" id="WP_113958349.1">
    <property type="nucleotide sequence ID" value="NZ_QNRR01000003.1"/>
</dbReference>
<comment type="caution">
    <text evidence="3">The sequence shown here is derived from an EMBL/GenBank/DDBJ whole genome shotgun (WGS) entry which is preliminary data.</text>
</comment>
<dbReference type="AlphaFoldDB" id="A0A366HNZ9"/>
<evidence type="ECO:0000256" key="1">
    <source>
        <dbReference type="SAM" id="MobiDB-lite"/>
    </source>
</evidence>
<dbReference type="Pfam" id="PF01381">
    <property type="entry name" value="HTH_3"/>
    <property type="match status" value="1"/>
</dbReference>
<feature type="compositionally biased region" description="Basic residues" evidence="1">
    <location>
        <begin position="15"/>
        <end position="25"/>
    </location>
</feature>
<dbReference type="Proteomes" id="UP000253426">
    <property type="component" value="Unassembled WGS sequence"/>
</dbReference>
<accession>A0A366HNZ9</accession>
<dbReference type="InterPro" id="IPR001387">
    <property type="entry name" value="Cro/C1-type_HTH"/>
</dbReference>
<reference evidence="3 4" key="1">
    <citation type="submission" date="2018-06" db="EMBL/GenBank/DDBJ databases">
        <title>Genomic Encyclopedia of Type Strains, Phase IV (KMG-IV): sequencing the most valuable type-strain genomes for metagenomic binning, comparative biology and taxonomic classification.</title>
        <authorList>
            <person name="Goeker M."/>
        </authorList>
    </citation>
    <scope>NUCLEOTIDE SEQUENCE [LARGE SCALE GENOMIC DNA]</scope>
    <source>
        <strain evidence="3 4">DSM 25532</strain>
    </source>
</reference>
<dbReference type="CDD" id="cd00093">
    <property type="entry name" value="HTH_XRE"/>
    <property type="match status" value="1"/>
</dbReference>
<dbReference type="EMBL" id="QNRR01000003">
    <property type="protein sequence ID" value="RBP45217.1"/>
    <property type="molecule type" value="Genomic_DNA"/>
</dbReference>
<dbReference type="OrthoDB" id="574441at2"/>
<dbReference type="SMART" id="SM00530">
    <property type="entry name" value="HTH_XRE"/>
    <property type="match status" value="1"/>
</dbReference>
<keyword evidence="4" id="KW-1185">Reference proteome</keyword>
<dbReference type="SUPFAM" id="SSF47413">
    <property type="entry name" value="lambda repressor-like DNA-binding domains"/>
    <property type="match status" value="1"/>
</dbReference>
<dbReference type="PROSITE" id="PS50943">
    <property type="entry name" value="HTH_CROC1"/>
    <property type="match status" value="1"/>
</dbReference>
<organism evidence="3 4">
    <name type="scientific">Roseimicrobium gellanilyticum</name>
    <dbReference type="NCBI Taxonomy" id="748857"/>
    <lineage>
        <taxon>Bacteria</taxon>
        <taxon>Pseudomonadati</taxon>
        <taxon>Verrucomicrobiota</taxon>
        <taxon>Verrucomicrobiia</taxon>
        <taxon>Verrucomicrobiales</taxon>
        <taxon>Verrucomicrobiaceae</taxon>
        <taxon>Roseimicrobium</taxon>
    </lineage>
</organism>
<name>A0A366HNZ9_9BACT</name>